<dbReference type="EMBL" id="ACDP02000028">
    <property type="protein sequence ID" value="EEO27272.1"/>
    <property type="molecule type" value="Genomic_DNA"/>
</dbReference>
<keyword evidence="2" id="KW-1185">Reference proteome</keyword>
<sequence>MFARHIGFVPNFSAYRYLIRVNQTIPEFITPDLPGATIYPLPTVELARYCIRSSQRAIVFSDTLKYPVHYEMRNPETANSLNRHIIEEAHENVLPAVQKRSTSTGLAVGKPGIERMNHTFSSGCTADS</sequence>
<proteinExistence type="predicted"/>
<dbReference type="Proteomes" id="UP000003973">
    <property type="component" value="Unassembled WGS sequence"/>
</dbReference>
<gene>
    <name evidence="1" type="ORF">OFAG_00425</name>
</gene>
<accession>C3X236</accession>
<protein>
    <submittedName>
        <fullName evidence="1">Uncharacterized protein</fullName>
    </submittedName>
</protein>
<organism evidence="1 2">
    <name type="scientific">Oxalobacter paraformigenes</name>
    <dbReference type="NCBI Taxonomy" id="556268"/>
    <lineage>
        <taxon>Bacteria</taxon>
        <taxon>Pseudomonadati</taxon>
        <taxon>Pseudomonadota</taxon>
        <taxon>Betaproteobacteria</taxon>
        <taxon>Burkholderiales</taxon>
        <taxon>Oxalobacteraceae</taxon>
        <taxon>Oxalobacter</taxon>
    </lineage>
</organism>
<reference evidence="1" key="1">
    <citation type="submission" date="2011-10" db="EMBL/GenBank/DDBJ databases">
        <title>The Genome Sequence of Oxalobacter formigenes HOxBLS.</title>
        <authorList>
            <consortium name="The Broad Institute Genome Sequencing Platform"/>
            <person name="Earl A."/>
            <person name="Ward D."/>
            <person name="Feldgarden M."/>
            <person name="Gevers D."/>
            <person name="Allison M.J."/>
            <person name="Humphrey S."/>
            <person name="Young S.K."/>
            <person name="Zeng Q."/>
            <person name="Gargeya S."/>
            <person name="Fitzgerald M."/>
            <person name="Haas B."/>
            <person name="Abouelleil A."/>
            <person name="Alvarado L."/>
            <person name="Arachchi H.M."/>
            <person name="Berlin A."/>
            <person name="Brown A."/>
            <person name="Chapman S.B."/>
            <person name="Chen Z."/>
            <person name="Dunbar C."/>
            <person name="Freedman E."/>
            <person name="Gearin G."/>
            <person name="Goldberg J."/>
            <person name="Griggs A."/>
            <person name="Gujja S."/>
            <person name="Heiman D."/>
            <person name="Howarth C."/>
            <person name="Larson L."/>
            <person name="Lui A."/>
            <person name="MacDonald P.J.P."/>
            <person name="Montmayeur A."/>
            <person name="Murphy C."/>
            <person name="Neiman D."/>
            <person name="Pearson M."/>
            <person name="Priest M."/>
            <person name="Roberts A."/>
            <person name="Saif S."/>
            <person name="Shea T."/>
            <person name="Shenoy N."/>
            <person name="Sisk P."/>
            <person name="Stolte C."/>
            <person name="Sykes S."/>
            <person name="Wortman J."/>
            <person name="Nusbaum C."/>
            <person name="Birren B."/>
        </authorList>
    </citation>
    <scope>NUCLEOTIDE SEQUENCE [LARGE SCALE GENOMIC DNA]</scope>
    <source>
        <strain evidence="1">HOxBLS</strain>
    </source>
</reference>
<dbReference type="HOGENOM" id="CLU_1957380_0_0_4"/>
<comment type="caution">
    <text evidence="1">The sequence shown here is derived from an EMBL/GenBank/DDBJ whole genome shotgun (WGS) entry which is preliminary data.</text>
</comment>
<name>C3X236_9BURK</name>
<evidence type="ECO:0000313" key="1">
    <source>
        <dbReference type="EMBL" id="EEO27272.1"/>
    </source>
</evidence>
<dbReference type="RefSeq" id="WP_005876189.1">
    <property type="nucleotide sequence ID" value="NZ_CABMNL010000001.1"/>
</dbReference>
<evidence type="ECO:0000313" key="2">
    <source>
        <dbReference type="Proteomes" id="UP000003973"/>
    </source>
</evidence>
<dbReference type="AlphaFoldDB" id="C3X236"/>